<keyword evidence="2" id="KW-0813">Transport</keyword>
<protein>
    <submittedName>
        <fullName evidence="5">SusC/RagA family TonB-linked outer membrane protein</fullName>
    </submittedName>
</protein>
<dbReference type="SUPFAM" id="SSF56935">
    <property type="entry name" value="Porins"/>
    <property type="match status" value="1"/>
</dbReference>
<dbReference type="NCBIfam" id="TIGR04056">
    <property type="entry name" value="OMP_RagA_SusC"/>
    <property type="match status" value="1"/>
</dbReference>
<sequence>MKHKLLSIVLMSTAMSTTALYAQEIRVTGKVTSETGASIPNVTVLVKNGNKATQTDLYGNFTITAKSNDELLFRSIGYSDKSVSINGAKVLNIKLETSSTGLDEVIVTAYGKQNKEAIVGAVSSISAKDIEKRPVSSVTSVLEGSAPGIMVNNAYGEPGSTPSIRIRGFSTITGNNASASPTIVLDGVEFQGNISDLNPADIESVSVLKDATSTALYGNRGSNGVIVITTKKGGAGSTELNFTTNQGLFTRGMPEYDRLDPKGFMEVAWQGLRNQYLWAPNNKLTVEQANAQASKNLIPTVLKLNIFDLADDQLFDANGNLSPNAKIKGDYASDLDWFAPVIRNGYRRDYNLNGRGGSEKGNYMFSLGYLGEDGYIKTSDFDRLSGRLSASVTPKSWITAGFSMNASHQNSNNTTGSGSGFTNPWGFARTIAPIYPVYLHDATTGEYVLDADGNKIYDSGETSRNQNVGRHFIWENELNLNKGIRNTLNSQAYVNLKFLKHFDFKVVGDINLRNDVTKSYNNAIIGDGAGNKGRASRTIYDYKNYTFQQQLTYTNTFSDKHNVDVFVGHENFKNWYNYLYGYKTNETFAGKPELINFSEITSLTDYQVERTFESYLSRVRYNYAEKYYVEGSFRRDGSSQVSPDHRWENFWSLGGTWMLSKENFIKDINWINTLKFRAATGVVGNLASLSEFDFMNLYAIGQNNNAAALYKSNIGNDALKWEASQSTSTALEGRLFNKLNFTLEYFNKTSKDLIFDVNLPLSVGAVDNSVGKATVKRNIGQLYNRGFEFSFDIDLIKNENFKWNFGANTTVLKNKITKMPSEYKETGLLSSPFNYKEGHNVYDYYLYQYAGVDMMTGQALYYADTERYDPTSTSGAWAPFQVEVNGKMYTRNASYAVRDWSGSAIPKLMGSFNNTFNYKNFNLSTLFTYSIGGKGFDYSYASLMGLSSTPSSVHADLANAWKEAPEGMTLTSPDRINRDAIPQVNYSNSQYNVSTVSNRFILNSSYLSLKNVALSYNFSKDLLTKLDLRRANVVFSAENLFTLTSLKGYNPQQSFNGTSDNQFVQYRVFSLGVTIGL</sequence>
<evidence type="ECO:0000259" key="4">
    <source>
        <dbReference type="Pfam" id="PF07715"/>
    </source>
</evidence>
<reference evidence="5 6" key="1">
    <citation type="submission" date="2016-07" db="EMBL/GenBank/DDBJ databases">
        <title>Genome analysis of Sphingobacterium siyangense T12B17.</title>
        <authorList>
            <person name="Xu D."/>
            <person name="Su Y."/>
            <person name="Zheng S."/>
        </authorList>
    </citation>
    <scope>NUCLEOTIDE SEQUENCE [LARGE SCALE GENOMIC DNA]</scope>
    <source>
        <strain evidence="5 6">T12B17</strain>
    </source>
</reference>
<evidence type="ECO:0000256" key="1">
    <source>
        <dbReference type="ARBA" id="ARBA00022729"/>
    </source>
</evidence>
<dbReference type="PROSITE" id="PS52016">
    <property type="entry name" value="TONB_DEPENDENT_REC_3"/>
    <property type="match status" value="1"/>
</dbReference>
<dbReference type="PANTHER" id="PTHR30069">
    <property type="entry name" value="TONB-DEPENDENT OUTER MEMBRANE RECEPTOR"/>
    <property type="match status" value="1"/>
</dbReference>
<dbReference type="InterPro" id="IPR039426">
    <property type="entry name" value="TonB-dep_rcpt-like"/>
</dbReference>
<keyword evidence="2" id="KW-0812">Transmembrane</keyword>
<dbReference type="Pfam" id="PF13715">
    <property type="entry name" value="CarbopepD_reg_2"/>
    <property type="match status" value="1"/>
</dbReference>
<keyword evidence="6" id="KW-1185">Reference proteome</keyword>
<dbReference type="PANTHER" id="PTHR30069:SF29">
    <property type="entry name" value="HEMOGLOBIN AND HEMOGLOBIN-HAPTOGLOBIN-BINDING PROTEIN 1-RELATED"/>
    <property type="match status" value="1"/>
</dbReference>
<organism evidence="5 6">
    <name type="scientific">Sphingobacterium siyangense</name>
    <dbReference type="NCBI Taxonomy" id="459529"/>
    <lineage>
        <taxon>Bacteria</taxon>
        <taxon>Pseudomonadati</taxon>
        <taxon>Bacteroidota</taxon>
        <taxon>Sphingobacteriia</taxon>
        <taxon>Sphingobacteriales</taxon>
        <taxon>Sphingobacteriaceae</taxon>
        <taxon>Sphingobacterium</taxon>
    </lineage>
</organism>
<evidence type="ECO:0000256" key="2">
    <source>
        <dbReference type="PROSITE-ProRule" id="PRU01360"/>
    </source>
</evidence>
<keyword evidence="2" id="KW-1134">Transmembrane beta strand</keyword>
<dbReference type="AlphaFoldDB" id="A0A420FJN7"/>
<dbReference type="GO" id="GO:0044718">
    <property type="term" value="P:siderophore transmembrane transport"/>
    <property type="evidence" value="ECO:0007669"/>
    <property type="project" value="TreeGrafter"/>
</dbReference>
<dbReference type="NCBIfam" id="TIGR04057">
    <property type="entry name" value="SusC_RagA_signa"/>
    <property type="match status" value="1"/>
</dbReference>
<keyword evidence="2" id="KW-0472">Membrane</keyword>
<feature type="chain" id="PRO_5019496202" evidence="3">
    <location>
        <begin position="22"/>
        <end position="1077"/>
    </location>
</feature>
<dbReference type="GO" id="GO:0009279">
    <property type="term" value="C:cell outer membrane"/>
    <property type="evidence" value="ECO:0007669"/>
    <property type="project" value="UniProtKB-SubCell"/>
</dbReference>
<dbReference type="SUPFAM" id="SSF49464">
    <property type="entry name" value="Carboxypeptidase regulatory domain-like"/>
    <property type="match status" value="1"/>
</dbReference>
<comment type="caution">
    <text evidence="5">The sequence shown here is derived from an EMBL/GenBank/DDBJ whole genome shotgun (WGS) entry which is preliminary data.</text>
</comment>
<evidence type="ECO:0000313" key="5">
    <source>
        <dbReference type="EMBL" id="RKF33114.1"/>
    </source>
</evidence>
<feature type="domain" description="TonB-dependent receptor plug" evidence="4">
    <location>
        <begin position="116"/>
        <end position="225"/>
    </location>
</feature>
<comment type="similarity">
    <text evidence="2">Belongs to the TonB-dependent receptor family.</text>
</comment>
<evidence type="ECO:0000256" key="3">
    <source>
        <dbReference type="SAM" id="SignalP"/>
    </source>
</evidence>
<accession>A0A420FJN7</accession>
<dbReference type="InterPro" id="IPR008969">
    <property type="entry name" value="CarboxyPept-like_regulatory"/>
</dbReference>
<keyword evidence="2" id="KW-0998">Cell outer membrane</keyword>
<dbReference type="Gene3D" id="2.60.40.1120">
    <property type="entry name" value="Carboxypeptidase-like, regulatory domain"/>
    <property type="match status" value="1"/>
</dbReference>
<dbReference type="InterPro" id="IPR023997">
    <property type="entry name" value="TonB-dep_OMP_SusC/RagA_CS"/>
</dbReference>
<dbReference type="Pfam" id="PF07715">
    <property type="entry name" value="Plug"/>
    <property type="match status" value="1"/>
</dbReference>
<dbReference type="RefSeq" id="WP_120335391.1">
    <property type="nucleotide sequence ID" value="NZ_MCAQ01000026.1"/>
</dbReference>
<name>A0A420FJN7_9SPHI</name>
<dbReference type="Gene3D" id="2.170.130.10">
    <property type="entry name" value="TonB-dependent receptor, plug domain"/>
    <property type="match status" value="1"/>
</dbReference>
<keyword evidence="1 3" id="KW-0732">Signal</keyword>
<dbReference type="InterPro" id="IPR037066">
    <property type="entry name" value="Plug_dom_sf"/>
</dbReference>
<gene>
    <name evidence="5" type="ORF">BCY89_12815</name>
</gene>
<dbReference type="InterPro" id="IPR023996">
    <property type="entry name" value="TonB-dep_OMP_SusC/RagA"/>
</dbReference>
<dbReference type="Proteomes" id="UP000286402">
    <property type="component" value="Unassembled WGS sequence"/>
</dbReference>
<dbReference type="GO" id="GO:0015344">
    <property type="term" value="F:siderophore uptake transmembrane transporter activity"/>
    <property type="evidence" value="ECO:0007669"/>
    <property type="project" value="TreeGrafter"/>
</dbReference>
<evidence type="ECO:0000313" key="6">
    <source>
        <dbReference type="Proteomes" id="UP000286402"/>
    </source>
</evidence>
<feature type="signal peptide" evidence="3">
    <location>
        <begin position="1"/>
        <end position="21"/>
    </location>
</feature>
<dbReference type="InterPro" id="IPR012910">
    <property type="entry name" value="Plug_dom"/>
</dbReference>
<comment type="subcellular location">
    <subcellularLocation>
        <location evidence="2">Cell outer membrane</location>
        <topology evidence="2">Multi-pass membrane protein</topology>
    </subcellularLocation>
</comment>
<proteinExistence type="inferred from homology"/>
<dbReference type="EMBL" id="MCAQ01000026">
    <property type="protein sequence ID" value="RKF33114.1"/>
    <property type="molecule type" value="Genomic_DNA"/>
</dbReference>